<feature type="compositionally biased region" description="Polar residues" evidence="1">
    <location>
        <begin position="240"/>
        <end position="253"/>
    </location>
</feature>
<reference evidence="2" key="1">
    <citation type="journal article" date="2023" name="Mol. Phylogenet. Evol.">
        <title>Genome-scale phylogeny and comparative genomics of the fungal order Sordariales.</title>
        <authorList>
            <person name="Hensen N."/>
            <person name="Bonometti L."/>
            <person name="Westerberg I."/>
            <person name="Brannstrom I.O."/>
            <person name="Guillou S."/>
            <person name="Cros-Aarteil S."/>
            <person name="Calhoun S."/>
            <person name="Haridas S."/>
            <person name="Kuo A."/>
            <person name="Mondo S."/>
            <person name="Pangilinan J."/>
            <person name="Riley R."/>
            <person name="LaButti K."/>
            <person name="Andreopoulos B."/>
            <person name="Lipzen A."/>
            <person name="Chen C."/>
            <person name="Yan M."/>
            <person name="Daum C."/>
            <person name="Ng V."/>
            <person name="Clum A."/>
            <person name="Steindorff A."/>
            <person name="Ohm R.A."/>
            <person name="Martin F."/>
            <person name="Silar P."/>
            <person name="Natvig D.O."/>
            <person name="Lalanne C."/>
            <person name="Gautier V."/>
            <person name="Ament-Velasquez S.L."/>
            <person name="Kruys A."/>
            <person name="Hutchinson M.I."/>
            <person name="Powell A.J."/>
            <person name="Barry K."/>
            <person name="Miller A.N."/>
            <person name="Grigoriev I.V."/>
            <person name="Debuchy R."/>
            <person name="Gladieux P."/>
            <person name="Hiltunen Thoren M."/>
            <person name="Johannesson H."/>
        </authorList>
    </citation>
    <scope>NUCLEOTIDE SEQUENCE</scope>
    <source>
        <strain evidence="2">FGSC 1904</strain>
    </source>
</reference>
<feature type="compositionally biased region" description="Low complexity" evidence="1">
    <location>
        <begin position="261"/>
        <end position="274"/>
    </location>
</feature>
<feature type="compositionally biased region" description="Polar residues" evidence="1">
    <location>
        <begin position="307"/>
        <end position="317"/>
    </location>
</feature>
<gene>
    <name evidence="2" type="ORF">B0T20DRAFT_456469</name>
</gene>
<protein>
    <submittedName>
        <fullName evidence="2">Uncharacterized protein</fullName>
    </submittedName>
</protein>
<feature type="compositionally biased region" description="Polar residues" evidence="1">
    <location>
        <begin position="118"/>
        <end position="133"/>
    </location>
</feature>
<comment type="caution">
    <text evidence="2">The sequence shown here is derived from an EMBL/GenBank/DDBJ whole genome shotgun (WGS) entry which is preliminary data.</text>
</comment>
<accession>A0AAE0P2A6</accession>
<feature type="compositionally biased region" description="Polar residues" evidence="1">
    <location>
        <begin position="458"/>
        <end position="468"/>
    </location>
</feature>
<name>A0AAE0P2A6_SORBR</name>
<feature type="compositionally biased region" description="Polar residues" evidence="1">
    <location>
        <begin position="569"/>
        <end position="578"/>
    </location>
</feature>
<evidence type="ECO:0000313" key="2">
    <source>
        <dbReference type="EMBL" id="KAK3392099.1"/>
    </source>
</evidence>
<feature type="compositionally biased region" description="Low complexity" evidence="1">
    <location>
        <begin position="137"/>
        <end position="150"/>
    </location>
</feature>
<evidence type="ECO:0000256" key="1">
    <source>
        <dbReference type="SAM" id="MobiDB-lite"/>
    </source>
</evidence>
<feature type="region of interest" description="Disordered" evidence="1">
    <location>
        <begin position="458"/>
        <end position="477"/>
    </location>
</feature>
<feature type="region of interest" description="Disordered" evidence="1">
    <location>
        <begin position="117"/>
        <end position="318"/>
    </location>
</feature>
<feature type="region of interest" description="Disordered" evidence="1">
    <location>
        <begin position="532"/>
        <end position="637"/>
    </location>
</feature>
<dbReference type="AlphaFoldDB" id="A0AAE0P2A6"/>
<reference evidence="2" key="2">
    <citation type="submission" date="2023-07" db="EMBL/GenBank/DDBJ databases">
        <authorList>
            <consortium name="Lawrence Berkeley National Laboratory"/>
            <person name="Haridas S."/>
            <person name="Hensen N."/>
            <person name="Bonometti L."/>
            <person name="Westerberg I."/>
            <person name="Brannstrom I.O."/>
            <person name="Guillou S."/>
            <person name="Cros-Aarteil S."/>
            <person name="Calhoun S."/>
            <person name="Kuo A."/>
            <person name="Mondo S."/>
            <person name="Pangilinan J."/>
            <person name="Riley R."/>
            <person name="LaButti K."/>
            <person name="Andreopoulos B."/>
            <person name="Lipzen A."/>
            <person name="Chen C."/>
            <person name="Yanf M."/>
            <person name="Daum C."/>
            <person name="Ng V."/>
            <person name="Clum A."/>
            <person name="Steindorff A."/>
            <person name="Ohm R."/>
            <person name="Martin F."/>
            <person name="Silar P."/>
            <person name="Natvig D."/>
            <person name="Lalanne C."/>
            <person name="Gautier V."/>
            <person name="Ament-velasquez S.L."/>
            <person name="Kruys A."/>
            <person name="Hutchinson M.I."/>
            <person name="Powell A.J."/>
            <person name="Barry K."/>
            <person name="Miller A.N."/>
            <person name="Grigoriev I.V."/>
            <person name="Debuchy R."/>
            <person name="Gladieux P."/>
            <person name="Thoren M.H."/>
            <person name="Johannesson H."/>
        </authorList>
    </citation>
    <scope>NUCLEOTIDE SEQUENCE</scope>
    <source>
        <strain evidence="2">FGSC 1904</strain>
    </source>
</reference>
<dbReference type="Proteomes" id="UP001281003">
    <property type="component" value="Unassembled WGS sequence"/>
</dbReference>
<organism evidence="2 3">
    <name type="scientific">Sordaria brevicollis</name>
    <dbReference type="NCBI Taxonomy" id="83679"/>
    <lineage>
        <taxon>Eukaryota</taxon>
        <taxon>Fungi</taxon>
        <taxon>Dikarya</taxon>
        <taxon>Ascomycota</taxon>
        <taxon>Pezizomycotina</taxon>
        <taxon>Sordariomycetes</taxon>
        <taxon>Sordariomycetidae</taxon>
        <taxon>Sordariales</taxon>
        <taxon>Sordariaceae</taxon>
        <taxon>Sordaria</taxon>
    </lineage>
</organism>
<feature type="compositionally biased region" description="Polar residues" evidence="1">
    <location>
        <begin position="485"/>
        <end position="497"/>
    </location>
</feature>
<feature type="region of interest" description="Disordered" evidence="1">
    <location>
        <begin position="485"/>
        <end position="517"/>
    </location>
</feature>
<keyword evidence="3" id="KW-1185">Reference proteome</keyword>
<feature type="compositionally biased region" description="Pro residues" evidence="1">
    <location>
        <begin position="503"/>
        <end position="516"/>
    </location>
</feature>
<proteinExistence type="predicted"/>
<feature type="compositionally biased region" description="Polar residues" evidence="1">
    <location>
        <begin position="764"/>
        <end position="776"/>
    </location>
</feature>
<sequence length="815" mass="87202">MFSLLFPLYLLRNDWTCHRCIVDSQEAARRHHYHARSSFALRSASSTTSFGLSTSSTVGFSTRPSSAMGYSVSSSSTDKTQATHLIPCSFPQCEVPSVNIFCAQHLKSFPVPVPFDRATSTSQRPDTAATSGKRSVQRSSSFRSTTTSHSVGDQTGAGNPARVYGETEAPEATASRKRLENQTLSPPVADGDRNSTSPFSIRKSKLLQGNFVRRKTAGKNPYLNGRTPPKPGPGTDKRSTSLTQNLDSKSAGSATVRPNVLSSTTNTSSLTPSNGGPQNKRSSSSSSFKRVDGNRSNVFESHDRPQPETSHGGSTKGANMAIDASCLSTQKQPLGERQNGAAQPSNQGVQPRRIAEFARQLGFSGEMQDAACNGSAVHAAQQPVQGPTPTMNQTAQNSLRTGAHQHTMSRGTTNLQVIMPTGQSSNYMSMADRLAVHYAKSAADLGGGYAHPTGLIQRSTSTQSSANGIASRPTEPLSNVHGQYLQHQSGFPSNPDQTAGPPRQLPPQKPQQPQPAPRAIVTNVHEPIVISDSESDSEEHSEHHQREGLTHPPEPAAQQQSQERRTVSEQRPTSQQKQPSRESVPPGTVSEPVPQPVSGAQHRPQAIPQPIFEPASQSNSHQEANPAPPPIPDEPLFLHIDPRVHWPQRHSKEWFETKQKEIQARGGRKANFGKAARSMHRQLMAEGPPETLEETLPDKILDNPAWVNMLKRLRDTKPAVESEKGKGKGKETAGAVTAVTKSTSATGMSTKGRRKGGGLKRTLSNASTGATANGSKSAAPAEASDKAVTTPNAKRRAAGAGLRRVLSNASAGLSP</sequence>
<feature type="region of interest" description="Disordered" evidence="1">
    <location>
        <begin position="715"/>
        <end position="815"/>
    </location>
</feature>
<feature type="compositionally biased region" description="Low complexity" evidence="1">
    <location>
        <begin position="732"/>
        <end position="747"/>
    </location>
</feature>
<feature type="compositionally biased region" description="Basic and acidic residues" evidence="1">
    <location>
        <begin position="538"/>
        <end position="549"/>
    </location>
</feature>
<feature type="compositionally biased region" description="Basic and acidic residues" evidence="1">
    <location>
        <begin position="715"/>
        <end position="731"/>
    </location>
</feature>
<evidence type="ECO:0000313" key="3">
    <source>
        <dbReference type="Proteomes" id="UP001281003"/>
    </source>
</evidence>
<dbReference type="EMBL" id="JAUTDP010000012">
    <property type="protein sequence ID" value="KAK3392099.1"/>
    <property type="molecule type" value="Genomic_DNA"/>
</dbReference>